<keyword evidence="4" id="KW-1185">Reference proteome</keyword>
<feature type="transmembrane region" description="Helical" evidence="1">
    <location>
        <begin position="215"/>
        <end position="233"/>
    </location>
</feature>
<sequence>MSDARPVGPAGPTSAVFPAAVRVRLRWEIAIVLGLSLGASAVYSVVSIISRLTAEVALGDQSATINGSQSTREWLDLTYQFLGIAFALFPVALVLYLLWQPGRSSFRRLGVDFTQPRRDLLRGGALLLIIGIPGLGLYLAGRALGFTVAVVPSPLDTFWWTIPILVFSALRSALVEEVIVVGYLFTRLKELGWNAWTIIVSAALLRGSYHLYQGIGPFVGNALMGVVFGWCYLRWGRVMPLVIAHWVLDILSFVGYPLAVLWWPALLTPAS</sequence>
<accession>A0A4R9BRL3</accession>
<feature type="transmembrane region" description="Helical" evidence="1">
    <location>
        <begin position="245"/>
        <end position="265"/>
    </location>
</feature>
<name>A0A4R9BRL3_9MICO</name>
<organism evidence="3 4">
    <name type="scientific">Cryobacterium lactosi</name>
    <dbReference type="NCBI Taxonomy" id="1259202"/>
    <lineage>
        <taxon>Bacteria</taxon>
        <taxon>Bacillati</taxon>
        <taxon>Actinomycetota</taxon>
        <taxon>Actinomycetes</taxon>
        <taxon>Micrococcales</taxon>
        <taxon>Microbacteriaceae</taxon>
        <taxon>Cryobacterium</taxon>
    </lineage>
</organism>
<dbReference type="Pfam" id="PF02517">
    <property type="entry name" value="Rce1-like"/>
    <property type="match status" value="1"/>
</dbReference>
<keyword evidence="1" id="KW-0472">Membrane</keyword>
<dbReference type="AlphaFoldDB" id="A0A4R9BRL3"/>
<feature type="domain" description="CAAX prenyl protease 2/Lysostaphin resistance protein A-like" evidence="2">
    <location>
        <begin position="159"/>
        <end position="250"/>
    </location>
</feature>
<feature type="transmembrane region" description="Helical" evidence="1">
    <location>
        <begin position="77"/>
        <end position="99"/>
    </location>
</feature>
<dbReference type="GO" id="GO:0080120">
    <property type="term" value="P:CAAX-box protein maturation"/>
    <property type="evidence" value="ECO:0007669"/>
    <property type="project" value="UniProtKB-ARBA"/>
</dbReference>
<proteinExistence type="predicted"/>
<comment type="caution">
    <text evidence="3">The sequence shown here is derived from an EMBL/GenBank/DDBJ whole genome shotgun (WGS) entry which is preliminary data.</text>
</comment>
<feature type="transmembrane region" description="Helical" evidence="1">
    <location>
        <begin position="191"/>
        <end position="209"/>
    </location>
</feature>
<dbReference type="OrthoDB" id="4453618at2"/>
<dbReference type="GO" id="GO:0004175">
    <property type="term" value="F:endopeptidase activity"/>
    <property type="evidence" value="ECO:0007669"/>
    <property type="project" value="UniProtKB-ARBA"/>
</dbReference>
<gene>
    <name evidence="3" type="ORF">E3T61_11210</name>
</gene>
<feature type="transmembrane region" description="Helical" evidence="1">
    <location>
        <begin position="29"/>
        <end position="49"/>
    </location>
</feature>
<keyword evidence="3" id="KW-0378">Hydrolase</keyword>
<evidence type="ECO:0000256" key="1">
    <source>
        <dbReference type="SAM" id="Phobius"/>
    </source>
</evidence>
<evidence type="ECO:0000259" key="2">
    <source>
        <dbReference type="Pfam" id="PF02517"/>
    </source>
</evidence>
<dbReference type="InterPro" id="IPR003675">
    <property type="entry name" value="Rce1/LyrA-like_dom"/>
</dbReference>
<keyword evidence="3" id="KW-0645">Protease</keyword>
<keyword evidence="1" id="KW-1133">Transmembrane helix</keyword>
<keyword evidence="1" id="KW-0812">Transmembrane</keyword>
<feature type="transmembrane region" description="Helical" evidence="1">
    <location>
        <begin position="160"/>
        <end position="184"/>
    </location>
</feature>
<dbReference type="GO" id="GO:0006508">
    <property type="term" value="P:proteolysis"/>
    <property type="evidence" value="ECO:0007669"/>
    <property type="project" value="UniProtKB-KW"/>
</dbReference>
<dbReference type="GO" id="GO:0008237">
    <property type="term" value="F:metallopeptidase activity"/>
    <property type="evidence" value="ECO:0007669"/>
    <property type="project" value="UniProtKB-KW"/>
</dbReference>
<dbReference type="EMBL" id="SOHM01000025">
    <property type="protein sequence ID" value="TFD89470.1"/>
    <property type="molecule type" value="Genomic_DNA"/>
</dbReference>
<keyword evidence="3" id="KW-0482">Metalloprotease</keyword>
<evidence type="ECO:0000313" key="4">
    <source>
        <dbReference type="Proteomes" id="UP000298468"/>
    </source>
</evidence>
<reference evidence="3 4" key="1">
    <citation type="submission" date="2019-03" db="EMBL/GenBank/DDBJ databases">
        <title>Genomics of glacier-inhabiting Cryobacterium strains.</title>
        <authorList>
            <person name="Liu Q."/>
            <person name="Xin Y.-H."/>
        </authorList>
    </citation>
    <scope>NUCLEOTIDE SEQUENCE [LARGE SCALE GENOMIC DNA]</scope>
    <source>
        <strain evidence="3 4">Sr59</strain>
    </source>
</reference>
<protein>
    <submittedName>
        <fullName evidence="3">CPBP family intramembrane metalloprotease</fullName>
    </submittedName>
</protein>
<dbReference type="Proteomes" id="UP000298468">
    <property type="component" value="Unassembled WGS sequence"/>
</dbReference>
<dbReference type="RefSeq" id="WP_134640932.1">
    <property type="nucleotide sequence ID" value="NZ_SOHM01000025.1"/>
</dbReference>
<feature type="transmembrane region" description="Helical" evidence="1">
    <location>
        <begin position="120"/>
        <end position="140"/>
    </location>
</feature>
<evidence type="ECO:0000313" key="3">
    <source>
        <dbReference type="EMBL" id="TFD89470.1"/>
    </source>
</evidence>